<accession>A0ABT1D8T7</accession>
<feature type="region of interest" description="Disordered" evidence="4">
    <location>
        <begin position="1"/>
        <end position="23"/>
    </location>
</feature>
<keyword evidence="1" id="KW-0805">Transcription regulation</keyword>
<dbReference type="InterPro" id="IPR009057">
    <property type="entry name" value="Homeodomain-like_sf"/>
</dbReference>
<name>A0ABT1D8T7_9PROT</name>
<gene>
    <name evidence="6" type="ORF">JYK14_19610</name>
</gene>
<dbReference type="PROSITE" id="PS01124">
    <property type="entry name" value="HTH_ARAC_FAMILY_2"/>
    <property type="match status" value="1"/>
</dbReference>
<sequence length="297" mass="30855">MAGQTLSRSGQSPAPRRNLPQEAVDRPLAAFTRDYAETETVPRHSHERAQLLYATRGVMRIATDAASFVVPPGRALWVPAGVAHTTATAGWVAMRSIFFRADAAVAGPPGVAVLAVSPLLRELILAACAEPLEWDEAGRGGHLAALIRDEVARAATLPLGVPAVRDPRLLRLAAALQAEPARRLTIEDWAAECGASARTLSRLFRQETGMSFGRWRQSLRLAEAAALLAQGVPPARAAASVGYASASAFGAAYRAAFGTTPGAGKTGALPLTPAGGSASCASAGRGSPPGPRCELDR</sequence>
<evidence type="ECO:0000256" key="4">
    <source>
        <dbReference type="SAM" id="MobiDB-lite"/>
    </source>
</evidence>
<evidence type="ECO:0000256" key="1">
    <source>
        <dbReference type="ARBA" id="ARBA00023015"/>
    </source>
</evidence>
<keyword evidence="2" id="KW-0238">DNA-binding</keyword>
<evidence type="ECO:0000256" key="2">
    <source>
        <dbReference type="ARBA" id="ARBA00023125"/>
    </source>
</evidence>
<feature type="domain" description="HTH araC/xylS-type" evidence="5">
    <location>
        <begin position="170"/>
        <end position="267"/>
    </location>
</feature>
<dbReference type="CDD" id="cd06124">
    <property type="entry name" value="cupin_NimR-like_N"/>
    <property type="match status" value="1"/>
</dbReference>
<dbReference type="Pfam" id="PF12833">
    <property type="entry name" value="HTH_18"/>
    <property type="match status" value="1"/>
</dbReference>
<keyword evidence="7" id="KW-1185">Reference proteome</keyword>
<dbReference type="EMBL" id="JAFIRR010000125">
    <property type="protein sequence ID" value="MCO6418355.1"/>
    <property type="molecule type" value="Genomic_DNA"/>
</dbReference>
<reference evidence="6 7" key="1">
    <citation type="submission" date="2021-12" db="EMBL/GenBank/DDBJ databases">
        <title>Siccirubricoccus leaddurans sp. nov., a high concentration Zn2+ tolerance bacterium.</title>
        <authorList>
            <person name="Cao Y."/>
        </authorList>
    </citation>
    <scope>NUCLEOTIDE SEQUENCE [LARGE SCALE GENOMIC DNA]</scope>
    <source>
        <strain evidence="6 7">KC 17139</strain>
    </source>
</reference>
<feature type="compositionally biased region" description="Low complexity" evidence="4">
    <location>
        <begin position="273"/>
        <end position="286"/>
    </location>
</feature>
<feature type="compositionally biased region" description="Polar residues" evidence="4">
    <location>
        <begin position="1"/>
        <end position="12"/>
    </location>
</feature>
<dbReference type="Proteomes" id="UP001523392">
    <property type="component" value="Unassembled WGS sequence"/>
</dbReference>
<dbReference type="InterPro" id="IPR018060">
    <property type="entry name" value="HTH_AraC"/>
</dbReference>
<organism evidence="6 7">
    <name type="scientific">Siccirubricoccus soli</name>
    <dbReference type="NCBI Taxonomy" id="2899147"/>
    <lineage>
        <taxon>Bacteria</taxon>
        <taxon>Pseudomonadati</taxon>
        <taxon>Pseudomonadota</taxon>
        <taxon>Alphaproteobacteria</taxon>
        <taxon>Acetobacterales</taxon>
        <taxon>Roseomonadaceae</taxon>
        <taxon>Siccirubricoccus</taxon>
    </lineage>
</organism>
<feature type="region of interest" description="Disordered" evidence="4">
    <location>
        <begin position="266"/>
        <end position="297"/>
    </location>
</feature>
<proteinExistence type="predicted"/>
<dbReference type="SUPFAM" id="SSF46689">
    <property type="entry name" value="Homeodomain-like"/>
    <property type="match status" value="1"/>
</dbReference>
<comment type="caution">
    <text evidence="6">The sequence shown here is derived from an EMBL/GenBank/DDBJ whole genome shotgun (WGS) entry which is preliminary data.</text>
</comment>
<dbReference type="PANTHER" id="PTHR11019:SF159">
    <property type="entry name" value="TRANSCRIPTIONAL REGULATOR-RELATED"/>
    <property type="match status" value="1"/>
</dbReference>
<evidence type="ECO:0000259" key="5">
    <source>
        <dbReference type="PROSITE" id="PS01124"/>
    </source>
</evidence>
<dbReference type="InterPro" id="IPR003313">
    <property type="entry name" value="AraC-bd"/>
</dbReference>
<dbReference type="SMART" id="SM00342">
    <property type="entry name" value="HTH_ARAC"/>
    <property type="match status" value="1"/>
</dbReference>
<evidence type="ECO:0000256" key="3">
    <source>
        <dbReference type="ARBA" id="ARBA00023163"/>
    </source>
</evidence>
<keyword evidence="3" id="KW-0804">Transcription</keyword>
<protein>
    <submittedName>
        <fullName evidence="6">Helix-turn-helix transcriptional regulator</fullName>
    </submittedName>
</protein>
<dbReference type="PANTHER" id="PTHR11019">
    <property type="entry name" value="HTH-TYPE TRANSCRIPTIONAL REGULATOR NIMR"/>
    <property type="match status" value="1"/>
</dbReference>
<dbReference type="Gene3D" id="2.60.120.10">
    <property type="entry name" value="Jelly Rolls"/>
    <property type="match status" value="1"/>
</dbReference>
<dbReference type="SUPFAM" id="SSF51182">
    <property type="entry name" value="RmlC-like cupins"/>
    <property type="match status" value="1"/>
</dbReference>
<evidence type="ECO:0000313" key="7">
    <source>
        <dbReference type="Proteomes" id="UP001523392"/>
    </source>
</evidence>
<dbReference type="Pfam" id="PF02311">
    <property type="entry name" value="AraC_binding"/>
    <property type="match status" value="1"/>
</dbReference>
<dbReference type="InterPro" id="IPR014710">
    <property type="entry name" value="RmlC-like_jellyroll"/>
</dbReference>
<dbReference type="Gene3D" id="1.10.10.60">
    <property type="entry name" value="Homeodomain-like"/>
    <property type="match status" value="1"/>
</dbReference>
<dbReference type="InterPro" id="IPR011051">
    <property type="entry name" value="RmlC_Cupin_sf"/>
</dbReference>
<dbReference type="RefSeq" id="WP_252954981.1">
    <property type="nucleotide sequence ID" value="NZ_JAFIRR010000125.1"/>
</dbReference>
<evidence type="ECO:0000313" key="6">
    <source>
        <dbReference type="EMBL" id="MCO6418355.1"/>
    </source>
</evidence>